<dbReference type="SUPFAM" id="SSF48403">
    <property type="entry name" value="Ankyrin repeat"/>
    <property type="match status" value="1"/>
</dbReference>
<dbReference type="PANTHER" id="PTHR24198">
    <property type="entry name" value="ANKYRIN REPEAT AND PROTEIN KINASE DOMAIN-CONTAINING PROTEIN"/>
    <property type="match status" value="1"/>
</dbReference>
<dbReference type="EMBL" id="CAJPDT010000139">
    <property type="protein sequence ID" value="CAF9940970.1"/>
    <property type="molecule type" value="Genomic_DNA"/>
</dbReference>
<evidence type="ECO:0000313" key="5">
    <source>
        <dbReference type="Proteomes" id="UP000664534"/>
    </source>
</evidence>
<feature type="repeat" description="ANK" evidence="3">
    <location>
        <begin position="38"/>
        <end position="70"/>
    </location>
</feature>
<dbReference type="InterPro" id="IPR002110">
    <property type="entry name" value="Ankyrin_rpt"/>
</dbReference>
<protein>
    <recommendedName>
        <fullName evidence="6">Ankyrin repeat protein</fullName>
    </recommendedName>
</protein>
<dbReference type="OrthoDB" id="539213at2759"/>
<dbReference type="SMART" id="SM00248">
    <property type="entry name" value="ANK"/>
    <property type="match status" value="3"/>
</dbReference>
<evidence type="ECO:0000313" key="4">
    <source>
        <dbReference type="EMBL" id="CAF9940970.1"/>
    </source>
</evidence>
<evidence type="ECO:0000256" key="2">
    <source>
        <dbReference type="ARBA" id="ARBA00023043"/>
    </source>
</evidence>
<dbReference type="Proteomes" id="UP000664534">
    <property type="component" value="Unassembled WGS sequence"/>
</dbReference>
<keyword evidence="1" id="KW-0677">Repeat</keyword>
<dbReference type="AlphaFoldDB" id="A0A8H3PID9"/>
<evidence type="ECO:0000256" key="3">
    <source>
        <dbReference type="PROSITE-ProRule" id="PRU00023"/>
    </source>
</evidence>
<dbReference type="InterPro" id="IPR036770">
    <property type="entry name" value="Ankyrin_rpt-contain_sf"/>
</dbReference>
<dbReference type="Pfam" id="PF12796">
    <property type="entry name" value="Ank_2"/>
    <property type="match status" value="1"/>
</dbReference>
<reference evidence="4" key="1">
    <citation type="submission" date="2021-03" db="EMBL/GenBank/DDBJ databases">
        <authorList>
            <person name="Tagirdzhanova G."/>
        </authorList>
    </citation>
    <scope>NUCLEOTIDE SEQUENCE</scope>
</reference>
<dbReference type="Gene3D" id="1.25.40.20">
    <property type="entry name" value="Ankyrin repeat-containing domain"/>
    <property type="match status" value="1"/>
</dbReference>
<feature type="repeat" description="ANK" evidence="3">
    <location>
        <begin position="104"/>
        <end position="136"/>
    </location>
</feature>
<name>A0A8H3PID9_9LECA</name>
<feature type="repeat" description="ANK" evidence="3">
    <location>
        <begin position="71"/>
        <end position="103"/>
    </location>
</feature>
<evidence type="ECO:0000256" key="1">
    <source>
        <dbReference type="ARBA" id="ARBA00022737"/>
    </source>
</evidence>
<dbReference type="PROSITE" id="PS50088">
    <property type="entry name" value="ANK_REPEAT"/>
    <property type="match status" value="3"/>
</dbReference>
<comment type="caution">
    <text evidence="4">The sequence shown here is derived from an EMBL/GenBank/DDBJ whole genome shotgun (WGS) entry which is preliminary data.</text>
</comment>
<keyword evidence="2 3" id="KW-0040">ANK repeat</keyword>
<organism evidence="4 5">
    <name type="scientific">Imshaugia aleurites</name>
    <dbReference type="NCBI Taxonomy" id="172621"/>
    <lineage>
        <taxon>Eukaryota</taxon>
        <taxon>Fungi</taxon>
        <taxon>Dikarya</taxon>
        <taxon>Ascomycota</taxon>
        <taxon>Pezizomycotina</taxon>
        <taxon>Lecanoromycetes</taxon>
        <taxon>OSLEUM clade</taxon>
        <taxon>Lecanoromycetidae</taxon>
        <taxon>Lecanorales</taxon>
        <taxon>Lecanorineae</taxon>
        <taxon>Parmeliaceae</taxon>
        <taxon>Imshaugia</taxon>
    </lineage>
</organism>
<dbReference type="PANTHER" id="PTHR24198:SF165">
    <property type="entry name" value="ANKYRIN REPEAT-CONTAINING PROTEIN-RELATED"/>
    <property type="match status" value="1"/>
</dbReference>
<accession>A0A8H3PID9</accession>
<gene>
    <name evidence="4" type="ORF">IMSHALPRED_002230</name>
</gene>
<proteinExistence type="predicted"/>
<evidence type="ECO:0008006" key="6">
    <source>
        <dbReference type="Google" id="ProtNLM"/>
    </source>
</evidence>
<dbReference type="PROSITE" id="PS50297">
    <property type="entry name" value="ANK_REP_REGION"/>
    <property type="match status" value="3"/>
</dbReference>
<keyword evidence="5" id="KW-1185">Reference proteome</keyword>
<sequence>MALQAVLCAILDTGNELLLLQLCERDIDINQSTYAISSNATLLHNAVDLGHWNVFDLLLASGADVNKLDDFGRSPLLLAARNGHRDIAKKLLGRTKDINTQDIGGNTALSEAVFHGRFQILERLLDAGAQVAPQEPGPHSKLVLESARTSGYAHDAILDLIHGLPGIPTASQRSAAKIMDSMLRAEIKMSRQSALRTTLDNVTFSVHRIGTCKKALKVLKDQGLNEAITWYSAQAAPTPEMLPAIEKARAMAEERALRHMDDLEKSWVSKPPHSFSLHLHGPHPNH</sequence>